<sequence length="289" mass="32052">MKKIFSYFLSIAIIFTCITLTSCSKSADSSIDNLTETSALRIHYIDVGQGDAILIQVNHKNFLIDSGPSDSQSKILGYLKNLHINKFDYILATHPHEDHIGNMTAIIKKYDITTFLAPKVTTNTSTFKNMLLALKNKNMHINAIKAGSKVINLGENITVEVLSPNNSSYEELNNYSPMIKLTYGSRSFLFVGDAQKEVEQEVLSKNYDVKADVLKVGHHGSSTSTSNEFLKKVNPSIAVISVGANNSYKHPNKSVIDRLKESSIKIYRTDNDGNIIIDCDGKNIKVTTK</sequence>
<dbReference type="Proteomes" id="UP001058074">
    <property type="component" value="Unassembled WGS sequence"/>
</dbReference>
<accession>A0ACB5RCK3</accession>
<protein>
    <submittedName>
        <fullName evidence="1">Metallo beta-lactamase superfamily lipoprotein</fullName>
    </submittedName>
</protein>
<keyword evidence="2" id="KW-1185">Reference proteome</keyword>
<name>A0ACB5RCK3_9CLOT</name>
<organism evidence="1 2">
    <name type="scientific">Inconstantimicrobium mannanitabidum</name>
    <dbReference type="NCBI Taxonomy" id="1604901"/>
    <lineage>
        <taxon>Bacteria</taxon>
        <taxon>Bacillati</taxon>
        <taxon>Bacillota</taxon>
        <taxon>Clostridia</taxon>
        <taxon>Eubacteriales</taxon>
        <taxon>Clostridiaceae</taxon>
        <taxon>Inconstantimicrobium</taxon>
    </lineage>
</organism>
<evidence type="ECO:0000313" key="2">
    <source>
        <dbReference type="Proteomes" id="UP001058074"/>
    </source>
</evidence>
<keyword evidence="1" id="KW-0449">Lipoprotein</keyword>
<evidence type="ECO:0000313" key="1">
    <source>
        <dbReference type="EMBL" id="GKX66778.1"/>
    </source>
</evidence>
<dbReference type="EMBL" id="BROD01000001">
    <property type="protein sequence ID" value="GKX66778.1"/>
    <property type="molecule type" value="Genomic_DNA"/>
</dbReference>
<proteinExistence type="predicted"/>
<reference evidence="1" key="1">
    <citation type="journal article" date="2025" name="Int. J. Syst. Evol. Microbiol.">
        <title>Inconstantimicrobium mannanitabidum sp. nov., a novel member of the family Clostridiaceae isolated from anoxic soil under the treatment of reductive soil disinfestation.</title>
        <authorList>
            <person name="Ueki A."/>
            <person name="Tonouchi A."/>
            <person name="Honma S."/>
            <person name="Kaku N."/>
            <person name="Ueki K."/>
        </authorList>
    </citation>
    <scope>NUCLEOTIDE SEQUENCE</scope>
    <source>
        <strain evidence="1">TW13</strain>
    </source>
</reference>
<gene>
    <name evidence="1" type="ORF">rsdtw13_20360</name>
</gene>
<comment type="caution">
    <text evidence="1">The sequence shown here is derived from an EMBL/GenBank/DDBJ whole genome shotgun (WGS) entry which is preliminary data.</text>
</comment>